<dbReference type="FunFam" id="3.40.50.2300:FF:000001">
    <property type="entry name" value="DNA-binding response regulator PhoB"/>
    <property type="match status" value="1"/>
</dbReference>
<sequence>MMMERERILLVEDSPDIVEIVALYLDDAGYSVSTANNYSQALQMVKENNYDLIILDIILPDATGYELCKKIREFMYCPIIFMSCLELEEDVIKALEFGGDDYIVKPARPKEIIARVRANLRRAKQYIHSHENYNRYVEFKDLILDTEEYTVSNCNKIVRITPLEFDILVYLLNSKGKKISYAELYENIWKTEAFDDYRTVKVHVSNLKNKLRIISNDKDIIINIRGEGYLLKV</sequence>
<keyword evidence="5 9" id="KW-0238">DNA-binding</keyword>
<evidence type="ECO:0000256" key="8">
    <source>
        <dbReference type="PROSITE-ProRule" id="PRU00169"/>
    </source>
</evidence>
<dbReference type="PROSITE" id="PS51755">
    <property type="entry name" value="OMPR_PHOB"/>
    <property type="match status" value="1"/>
</dbReference>
<reference evidence="12 13" key="1">
    <citation type="submission" date="2016-10" db="EMBL/GenBank/DDBJ databases">
        <authorList>
            <person name="de Groot N.N."/>
        </authorList>
    </citation>
    <scope>NUCLEOTIDE SEQUENCE [LARGE SCALE GENOMIC DNA]</scope>
    <source>
        <strain evidence="12 13">DSM 18979</strain>
    </source>
</reference>
<dbReference type="SUPFAM" id="SSF46894">
    <property type="entry name" value="C-terminal effector domain of the bipartite response regulators"/>
    <property type="match status" value="1"/>
</dbReference>
<dbReference type="Gene3D" id="1.10.10.10">
    <property type="entry name" value="Winged helix-like DNA-binding domain superfamily/Winged helix DNA-binding domain"/>
    <property type="match status" value="1"/>
</dbReference>
<keyword evidence="4" id="KW-0805">Transcription regulation</keyword>
<dbReference type="STRING" id="426128.SAMN05660297_02288"/>
<feature type="domain" description="Response regulatory" evidence="10">
    <location>
        <begin position="7"/>
        <end position="120"/>
    </location>
</feature>
<evidence type="ECO:0000256" key="5">
    <source>
        <dbReference type="ARBA" id="ARBA00023125"/>
    </source>
</evidence>
<evidence type="ECO:0000256" key="2">
    <source>
        <dbReference type="ARBA" id="ARBA00022553"/>
    </source>
</evidence>
<dbReference type="GO" id="GO:0005829">
    <property type="term" value="C:cytosol"/>
    <property type="evidence" value="ECO:0007669"/>
    <property type="project" value="TreeGrafter"/>
</dbReference>
<dbReference type="Gene3D" id="3.40.50.2300">
    <property type="match status" value="1"/>
</dbReference>
<accession>A0A1I0E7F7</accession>
<organism evidence="12 13">
    <name type="scientific">Natronincola peptidivorans</name>
    <dbReference type="NCBI Taxonomy" id="426128"/>
    <lineage>
        <taxon>Bacteria</taxon>
        <taxon>Bacillati</taxon>
        <taxon>Bacillota</taxon>
        <taxon>Clostridia</taxon>
        <taxon>Peptostreptococcales</taxon>
        <taxon>Natronincolaceae</taxon>
        <taxon>Natronincola</taxon>
    </lineage>
</organism>
<keyword evidence="6" id="KW-0804">Transcription</keyword>
<dbReference type="Pfam" id="PF00072">
    <property type="entry name" value="Response_reg"/>
    <property type="match status" value="1"/>
</dbReference>
<dbReference type="InterPro" id="IPR016032">
    <property type="entry name" value="Sig_transdc_resp-reg_C-effctor"/>
</dbReference>
<feature type="DNA-binding region" description="OmpR/PhoB-type" evidence="9">
    <location>
        <begin position="134"/>
        <end position="233"/>
    </location>
</feature>
<dbReference type="GO" id="GO:0032993">
    <property type="term" value="C:protein-DNA complex"/>
    <property type="evidence" value="ECO:0007669"/>
    <property type="project" value="TreeGrafter"/>
</dbReference>
<evidence type="ECO:0000256" key="6">
    <source>
        <dbReference type="ARBA" id="ARBA00023163"/>
    </source>
</evidence>
<dbReference type="Pfam" id="PF00486">
    <property type="entry name" value="Trans_reg_C"/>
    <property type="match status" value="1"/>
</dbReference>
<dbReference type="CDD" id="cd17574">
    <property type="entry name" value="REC_OmpR"/>
    <property type="match status" value="1"/>
</dbReference>
<feature type="domain" description="OmpR/PhoB-type" evidence="11">
    <location>
        <begin position="134"/>
        <end position="233"/>
    </location>
</feature>
<dbReference type="GO" id="GO:0000976">
    <property type="term" value="F:transcription cis-regulatory region binding"/>
    <property type="evidence" value="ECO:0007669"/>
    <property type="project" value="TreeGrafter"/>
</dbReference>
<dbReference type="GO" id="GO:0000156">
    <property type="term" value="F:phosphorelay response regulator activity"/>
    <property type="evidence" value="ECO:0007669"/>
    <property type="project" value="TreeGrafter"/>
</dbReference>
<dbReference type="PANTHER" id="PTHR48111:SF40">
    <property type="entry name" value="PHOSPHATE REGULON TRANSCRIPTIONAL REGULATORY PROTEIN PHOB"/>
    <property type="match status" value="1"/>
</dbReference>
<evidence type="ECO:0000259" key="10">
    <source>
        <dbReference type="PROSITE" id="PS50110"/>
    </source>
</evidence>
<protein>
    <recommendedName>
        <fullName evidence="1">Stage 0 sporulation protein A homolog</fullName>
    </recommendedName>
</protein>
<gene>
    <name evidence="12" type="ORF">SAMN05660297_02288</name>
</gene>
<dbReference type="InterPro" id="IPR036388">
    <property type="entry name" value="WH-like_DNA-bd_sf"/>
</dbReference>
<dbReference type="SMART" id="SM00448">
    <property type="entry name" value="REC"/>
    <property type="match status" value="1"/>
</dbReference>
<evidence type="ECO:0000256" key="9">
    <source>
        <dbReference type="PROSITE-ProRule" id="PRU01091"/>
    </source>
</evidence>
<keyword evidence="2 8" id="KW-0597">Phosphoprotein</keyword>
<dbReference type="Gene3D" id="6.10.250.690">
    <property type="match status" value="1"/>
</dbReference>
<dbReference type="EMBL" id="FOHU01000010">
    <property type="protein sequence ID" value="SET40382.1"/>
    <property type="molecule type" value="Genomic_DNA"/>
</dbReference>
<dbReference type="InterPro" id="IPR001789">
    <property type="entry name" value="Sig_transdc_resp-reg_receiver"/>
</dbReference>
<dbReference type="GO" id="GO:0006355">
    <property type="term" value="P:regulation of DNA-templated transcription"/>
    <property type="evidence" value="ECO:0007669"/>
    <property type="project" value="InterPro"/>
</dbReference>
<evidence type="ECO:0000313" key="13">
    <source>
        <dbReference type="Proteomes" id="UP000199568"/>
    </source>
</evidence>
<proteinExistence type="predicted"/>
<evidence type="ECO:0000256" key="3">
    <source>
        <dbReference type="ARBA" id="ARBA00023012"/>
    </source>
</evidence>
<dbReference type="OrthoDB" id="1646152at2"/>
<dbReference type="SUPFAM" id="SSF52172">
    <property type="entry name" value="CheY-like"/>
    <property type="match status" value="1"/>
</dbReference>
<dbReference type="SMART" id="SM00862">
    <property type="entry name" value="Trans_reg_C"/>
    <property type="match status" value="1"/>
</dbReference>
<comment type="function">
    <text evidence="7">May play the central regulatory role in sporulation. It may be an element of the effector pathway responsible for the activation of sporulation genes in response to nutritional stress. Spo0A may act in concert with spo0H (a sigma factor) to control the expression of some genes that are critical to the sporulation process.</text>
</comment>
<feature type="modified residue" description="4-aspartylphosphate" evidence="8">
    <location>
        <position position="56"/>
    </location>
</feature>
<keyword evidence="13" id="KW-1185">Reference proteome</keyword>
<dbReference type="InterPro" id="IPR001867">
    <property type="entry name" value="OmpR/PhoB-type_DNA-bd"/>
</dbReference>
<evidence type="ECO:0000256" key="1">
    <source>
        <dbReference type="ARBA" id="ARBA00018672"/>
    </source>
</evidence>
<evidence type="ECO:0000259" key="11">
    <source>
        <dbReference type="PROSITE" id="PS51755"/>
    </source>
</evidence>
<evidence type="ECO:0000313" key="12">
    <source>
        <dbReference type="EMBL" id="SET40382.1"/>
    </source>
</evidence>
<name>A0A1I0E7F7_9FIRM</name>
<evidence type="ECO:0000256" key="7">
    <source>
        <dbReference type="ARBA" id="ARBA00024867"/>
    </source>
</evidence>
<dbReference type="Proteomes" id="UP000199568">
    <property type="component" value="Unassembled WGS sequence"/>
</dbReference>
<dbReference type="PROSITE" id="PS50110">
    <property type="entry name" value="RESPONSE_REGULATORY"/>
    <property type="match status" value="1"/>
</dbReference>
<dbReference type="InterPro" id="IPR039420">
    <property type="entry name" value="WalR-like"/>
</dbReference>
<keyword evidence="3" id="KW-0902">Two-component regulatory system</keyword>
<dbReference type="CDD" id="cd00383">
    <property type="entry name" value="trans_reg_C"/>
    <property type="match status" value="1"/>
</dbReference>
<dbReference type="PANTHER" id="PTHR48111">
    <property type="entry name" value="REGULATOR OF RPOS"/>
    <property type="match status" value="1"/>
</dbReference>
<dbReference type="InterPro" id="IPR011006">
    <property type="entry name" value="CheY-like_superfamily"/>
</dbReference>
<dbReference type="AlphaFoldDB" id="A0A1I0E7F7"/>
<evidence type="ECO:0000256" key="4">
    <source>
        <dbReference type="ARBA" id="ARBA00023015"/>
    </source>
</evidence>